<dbReference type="InterPro" id="IPR051208">
    <property type="entry name" value="Class-I_Fumarase/Tartrate_DH"/>
</dbReference>
<comment type="similarity">
    <text evidence="1">Belongs to the class-I fumarase family.</text>
</comment>
<sequence length="302" mass="32078">MTLMTKPGVEPLRIEPEAVEEAAKLLYIRACKVLPDDIKEGFARLDGAETDATAKTILATMIENIGVAERMDNLLCQDTGIPIFNVLIGRNVQVDGWALKEAIARGTARATREHPLRSSVVHPITRKNEHTSCGERVPVINIDFTDAERELRLEMIPKGSGSENGSFLQMLVPADGVAAVKRFVVDRVIQAGGKVCPPTIVGVGIGGTSDLCMHLAKVAATRPLGTRCADAEGAKLEAELTEAVNSLGIGPQGLGGDSTAFAVHVETAATHITMNPVAVNIQCHSARRASATFTPDGIRIGF</sequence>
<evidence type="ECO:0000256" key="6">
    <source>
        <dbReference type="ARBA" id="ARBA00023239"/>
    </source>
</evidence>
<dbReference type="AlphaFoldDB" id="A0A840Y8J1"/>
<keyword evidence="9" id="KW-1185">Reference proteome</keyword>
<reference evidence="8 9" key="1">
    <citation type="submission" date="2020-08" db="EMBL/GenBank/DDBJ databases">
        <title>Genomic Encyclopedia of Type Strains, Phase IV (KMG-IV): sequencing the most valuable type-strain genomes for metagenomic binning, comparative biology and taxonomic classification.</title>
        <authorList>
            <person name="Goeker M."/>
        </authorList>
    </citation>
    <scope>NUCLEOTIDE SEQUENCE [LARGE SCALE GENOMIC DNA]</scope>
    <source>
        <strain evidence="8 9">DSM 25895</strain>
    </source>
</reference>
<organism evidence="8 9">
    <name type="scientific">Neoroseomonas alkaliterrae</name>
    <dbReference type="NCBI Taxonomy" id="1452450"/>
    <lineage>
        <taxon>Bacteria</taxon>
        <taxon>Pseudomonadati</taxon>
        <taxon>Pseudomonadota</taxon>
        <taxon>Alphaproteobacteria</taxon>
        <taxon>Acetobacterales</taxon>
        <taxon>Acetobacteraceae</taxon>
        <taxon>Neoroseomonas</taxon>
    </lineage>
</organism>
<dbReference type="Pfam" id="PF05681">
    <property type="entry name" value="Fumerase"/>
    <property type="match status" value="1"/>
</dbReference>
<evidence type="ECO:0000256" key="2">
    <source>
        <dbReference type="ARBA" id="ARBA00022485"/>
    </source>
</evidence>
<accession>A0A840Y8J1</accession>
<dbReference type="PANTHER" id="PTHR30389">
    <property type="entry name" value="FUMARATE HYDRATASE-RELATED"/>
    <property type="match status" value="1"/>
</dbReference>
<dbReference type="NCBIfam" id="TIGR00722">
    <property type="entry name" value="ttdA_fumA_fumB"/>
    <property type="match status" value="1"/>
</dbReference>
<dbReference type="InterPro" id="IPR004646">
    <property type="entry name" value="Fe-S_hydro-lyase_TtdA-typ_cat"/>
</dbReference>
<dbReference type="EC" id="4.2.1.32" evidence="8"/>
<gene>
    <name evidence="8" type="ORF">FHS88_002486</name>
</gene>
<dbReference type="NCBIfam" id="NF004885">
    <property type="entry name" value="PRK06246.1"/>
    <property type="match status" value="1"/>
</dbReference>
<evidence type="ECO:0000313" key="9">
    <source>
        <dbReference type="Proteomes" id="UP000562254"/>
    </source>
</evidence>
<evidence type="ECO:0000256" key="4">
    <source>
        <dbReference type="ARBA" id="ARBA00023004"/>
    </source>
</evidence>
<evidence type="ECO:0000256" key="5">
    <source>
        <dbReference type="ARBA" id="ARBA00023014"/>
    </source>
</evidence>
<protein>
    <submittedName>
        <fullName evidence="8">Fumarate hydratase subunit alpha/L(+)-tartrate dehydratase alpha subunit</fullName>
        <ecNumber evidence="8">4.2.1.2</ecNumber>
        <ecNumber evidence="8">4.2.1.32</ecNumber>
    </submittedName>
</protein>
<dbReference type="GO" id="GO:0004333">
    <property type="term" value="F:fumarate hydratase activity"/>
    <property type="evidence" value="ECO:0007669"/>
    <property type="project" value="UniProtKB-EC"/>
</dbReference>
<evidence type="ECO:0000256" key="3">
    <source>
        <dbReference type="ARBA" id="ARBA00022723"/>
    </source>
</evidence>
<dbReference type="EC" id="4.2.1.2" evidence="8"/>
<name>A0A840Y8J1_9PROT</name>
<keyword evidence="2" id="KW-0004">4Fe-4S</keyword>
<dbReference type="GO" id="GO:0051539">
    <property type="term" value="F:4 iron, 4 sulfur cluster binding"/>
    <property type="evidence" value="ECO:0007669"/>
    <property type="project" value="UniProtKB-KW"/>
</dbReference>
<feature type="domain" description="Fe-S hydro-lyase tartrate dehydratase alpha-type catalytic" evidence="7">
    <location>
        <begin position="21"/>
        <end position="291"/>
    </location>
</feature>
<keyword evidence="3" id="KW-0479">Metal-binding</keyword>
<evidence type="ECO:0000313" key="8">
    <source>
        <dbReference type="EMBL" id="MBB5690353.1"/>
    </source>
</evidence>
<dbReference type="EMBL" id="JACIJE010000006">
    <property type="protein sequence ID" value="MBB5690353.1"/>
    <property type="molecule type" value="Genomic_DNA"/>
</dbReference>
<dbReference type="Proteomes" id="UP000562254">
    <property type="component" value="Unassembled WGS sequence"/>
</dbReference>
<proteinExistence type="inferred from homology"/>
<comment type="caution">
    <text evidence="8">The sequence shown here is derived from an EMBL/GenBank/DDBJ whole genome shotgun (WGS) entry which is preliminary data.</text>
</comment>
<dbReference type="RefSeq" id="WP_246419852.1">
    <property type="nucleotide sequence ID" value="NZ_JAAEDJ010000035.1"/>
</dbReference>
<keyword evidence="6 8" id="KW-0456">Lyase</keyword>
<evidence type="ECO:0000259" key="7">
    <source>
        <dbReference type="Pfam" id="PF05681"/>
    </source>
</evidence>
<keyword evidence="4" id="KW-0408">Iron</keyword>
<dbReference type="GO" id="GO:0046872">
    <property type="term" value="F:metal ion binding"/>
    <property type="evidence" value="ECO:0007669"/>
    <property type="project" value="UniProtKB-KW"/>
</dbReference>
<dbReference type="PANTHER" id="PTHR30389:SF17">
    <property type="entry name" value="L(+)-TARTRATE DEHYDRATASE SUBUNIT ALPHA-RELATED"/>
    <property type="match status" value="1"/>
</dbReference>
<keyword evidence="5" id="KW-0411">Iron-sulfur</keyword>
<dbReference type="GO" id="GO:0008730">
    <property type="term" value="F:L(+)-tartrate dehydratase activity"/>
    <property type="evidence" value="ECO:0007669"/>
    <property type="project" value="UniProtKB-EC"/>
</dbReference>
<evidence type="ECO:0000256" key="1">
    <source>
        <dbReference type="ARBA" id="ARBA00008876"/>
    </source>
</evidence>